<evidence type="ECO:0000313" key="2">
    <source>
        <dbReference type="Proteomes" id="UP000073492"/>
    </source>
</evidence>
<dbReference type="Proteomes" id="UP000073492">
    <property type="component" value="Unassembled WGS sequence"/>
</dbReference>
<reference evidence="1 2" key="1">
    <citation type="submission" date="2015-07" db="EMBL/GenBank/DDBJ databases">
        <title>Comparative genomics of the Sigatoka disease complex on banana suggests a link between parallel evolutionary changes in Pseudocercospora fijiensis and Pseudocercospora eumusae and increased virulence on the banana host.</title>
        <authorList>
            <person name="Chang T.-C."/>
            <person name="Salvucci A."/>
            <person name="Crous P.W."/>
            <person name="Stergiopoulos I."/>
        </authorList>
    </citation>
    <scope>NUCLEOTIDE SEQUENCE [LARGE SCALE GENOMIC DNA]</scope>
    <source>
        <strain evidence="1 2">CBS 116634</strain>
    </source>
</reference>
<dbReference type="AlphaFoldDB" id="A0A139IH10"/>
<protein>
    <submittedName>
        <fullName evidence="1">Uncharacterized protein</fullName>
    </submittedName>
</protein>
<gene>
    <name evidence="1" type="ORF">AC579_8854</name>
</gene>
<accession>A0A139IH10</accession>
<proteinExistence type="predicted"/>
<keyword evidence="2" id="KW-1185">Reference proteome</keyword>
<sequence>MRAECAEVDLVARARHVNDECHMSGTLAGWEACIQLERDGHLGPRPRPLTQKWHRPFLALIPTSLQREIYYLLMTSAVSTKQSAAATVTTLLTKPVKIDIE</sequence>
<dbReference type="EMBL" id="LFZO01000097">
    <property type="protein sequence ID" value="KXT13979.1"/>
    <property type="molecule type" value="Genomic_DNA"/>
</dbReference>
<comment type="caution">
    <text evidence="1">The sequence shown here is derived from an EMBL/GenBank/DDBJ whole genome shotgun (WGS) entry which is preliminary data.</text>
</comment>
<evidence type="ECO:0000313" key="1">
    <source>
        <dbReference type="EMBL" id="KXT13979.1"/>
    </source>
</evidence>
<name>A0A139IH10_9PEZI</name>
<organism evidence="1 2">
    <name type="scientific">Pseudocercospora musae</name>
    <dbReference type="NCBI Taxonomy" id="113226"/>
    <lineage>
        <taxon>Eukaryota</taxon>
        <taxon>Fungi</taxon>
        <taxon>Dikarya</taxon>
        <taxon>Ascomycota</taxon>
        <taxon>Pezizomycotina</taxon>
        <taxon>Dothideomycetes</taxon>
        <taxon>Dothideomycetidae</taxon>
        <taxon>Mycosphaerellales</taxon>
        <taxon>Mycosphaerellaceae</taxon>
        <taxon>Pseudocercospora</taxon>
    </lineage>
</organism>